<dbReference type="InterPro" id="IPR013078">
    <property type="entry name" value="His_Pase_superF_clade-1"/>
</dbReference>
<accession>A0A9D1P095</accession>
<dbReference type="CDD" id="cd07067">
    <property type="entry name" value="HP_PGM_like"/>
    <property type="match status" value="1"/>
</dbReference>
<dbReference type="InterPro" id="IPR029033">
    <property type="entry name" value="His_PPase_superfam"/>
</dbReference>
<dbReference type="SUPFAM" id="SSF53254">
    <property type="entry name" value="Phosphoglycerate mutase-like"/>
    <property type="match status" value="1"/>
</dbReference>
<evidence type="ECO:0000313" key="1">
    <source>
        <dbReference type="EMBL" id="HIV24106.1"/>
    </source>
</evidence>
<dbReference type="AlphaFoldDB" id="A0A9D1P095"/>
<comment type="caution">
    <text evidence="1">The sequence shown here is derived from an EMBL/GenBank/DDBJ whole genome shotgun (WGS) entry which is preliminary data.</text>
</comment>
<name>A0A9D1P095_9FIRM</name>
<dbReference type="Gene3D" id="3.40.50.1240">
    <property type="entry name" value="Phosphoglycerate mutase-like"/>
    <property type="match status" value="1"/>
</dbReference>
<dbReference type="EMBL" id="DVOS01000076">
    <property type="protein sequence ID" value="HIV24106.1"/>
    <property type="molecule type" value="Genomic_DNA"/>
</dbReference>
<reference evidence="1" key="2">
    <citation type="journal article" date="2021" name="PeerJ">
        <title>Extensive microbial diversity within the chicken gut microbiome revealed by metagenomics and culture.</title>
        <authorList>
            <person name="Gilroy R."/>
            <person name="Ravi A."/>
            <person name="Getino M."/>
            <person name="Pursley I."/>
            <person name="Horton D.L."/>
            <person name="Alikhan N.F."/>
            <person name="Baker D."/>
            <person name="Gharbi K."/>
            <person name="Hall N."/>
            <person name="Watson M."/>
            <person name="Adriaenssens E.M."/>
            <person name="Foster-Nyarko E."/>
            <person name="Jarju S."/>
            <person name="Secka A."/>
            <person name="Antonio M."/>
            <person name="Oren A."/>
            <person name="Chaudhuri R.R."/>
            <person name="La Ragione R."/>
            <person name="Hildebrand F."/>
            <person name="Pallen M.J."/>
        </authorList>
    </citation>
    <scope>NUCLEOTIDE SEQUENCE</scope>
    <source>
        <strain evidence="1">ChiBcec6-7307</strain>
    </source>
</reference>
<evidence type="ECO:0000313" key="2">
    <source>
        <dbReference type="Proteomes" id="UP000886889"/>
    </source>
</evidence>
<dbReference type="Proteomes" id="UP000886889">
    <property type="component" value="Unassembled WGS sequence"/>
</dbReference>
<dbReference type="SMART" id="SM00855">
    <property type="entry name" value="PGAM"/>
    <property type="match status" value="1"/>
</dbReference>
<reference evidence="1" key="1">
    <citation type="submission" date="2020-10" db="EMBL/GenBank/DDBJ databases">
        <authorList>
            <person name="Gilroy R."/>
        </authorList>
    </citation>
    <scope>NUCLEOTIDE SEQUENCE</scope>
    <source>
        <strain evidence="1">ChiBcec6-7307</strain>
    </source>
</reference>
<sequence>MRILLIRHGDPDYINDCLTEKGRREASLLADLMEKETVKDFFVSPLGRARETASYTLKRLKRTAEEKDWLREFPAKLEVEDSVWLQKAYPDTRKEDGRFQTRIVWDMLPAFWKEDPAYQTPEGWRNTEVAAHSDLNQAYGRVAAGIDDLLERYGYSREGHLYRTEKGNRDTIACFCHFGVSCVILSHLWNVSPFVLWHSLAMAPTSVTELYTEERQKGTAVFRASRIGDLSHLYAGREPASFSARFCETYESRDERH</sequence>
<gene>
    <name evidence="1" type="ORF">IAC80_09265</name>
</gene>
<dbReference type="Pfam" id="PF00300">
    <property type="entry name" value="His_Phos_1"/>
    <property type="match status" value="1"/>
</dbReference>
<proteinExistence type="predicted"/>
<protein>
    <submittedName>
        <fullName evidence="1">Histidine phosphatase family protein</fullName>
    </submittedName>
</protein>
<organism evidence="1 2">
    <name type="scientific">Candidatus Merdiplasma excrementigallinarum</name>
    <dbReference type="NCBI Taxonomy" id="2840864"/>
    <lineage>
        <taxon>Bacteria</taxon>
        <taxon>Bacillati</taxon>
        <taxon>Bacillota</taxon>
        <taxon>Clostridia</taxon>
        <taxon>Lachnospirales</taxon>
        <taxon>Lachnospiraceae</taxon>
        <taxon>Lachnospiraceae incertae sedis</taxon>
        <taxon>Candidatus Merdiplasma</taxon>
    </lineage>
</organism>